<dbReference type="Proteomes" id="UP000886595">
    <property type="component" value="Unassembled WGS sequence"/>
</dbReference>
<proteinExistence type="predicted"/>
<evidence type="ECO:0000313" key="2">
    <source>
        <dbReference type="Proteomes" id="UP000886595"/>
    </source>
</evidence>
<organism evidence="1 2">
    <name type="scientific">Brassica carinata</name>
    <name type="common">Ethiopian mustard</name>
    <name type="synonym">Abyssinian cabbage</name>
    <dbReference type="NCBI Taxonomy" id="52824"/>
    <lineage>
        <taxon>Eukaryota</taxon>
        <taxon>Viridiplantae</taxon>
        <taxon>Streptophyta</taxon>
        <taxon>Embryophyta</taxon>
        <taxon>Tracheophyta</taxon>
        <taxon>Spermatophyta</taxon>
        <taxon>Magnoliopsida</taxon>
        <taxon>eudicotyledons</taxon>
        <taxon>Gunneridae</taxon>
        <taxon>Pentapetalae</taxon>
        <taxon>rosids</taxon>
        <taxon>malvids</taxon>
        <taxon>Brassicales</taxon>
        <taxon>Brassicaceae</taxon>
        <taxon>Brassiceae</taxon>
        <taxon>Brassica</taxon>
    </lineage>
</organism>
<keyword evidence="2" id="KW-1185">Reference proteome</keyword>
<dbReference type="OrthoDB" id="10404806at2759"/>
<accession>A0A8X7VH80</accession>
<dbReference type="EMBL" id="JAAMPC010000005">
    <property type="protein sequence ID" value="KAG2311345.1"/>
    <property type="molecule type" value="Genomic_DNA"/>
</dbReference>
<gene>
    <name evidence="1" type="ORF">Bca52824_022902</name>
</gene>
<name>A0A8X7VH80_BRACI</name>
<reference evidence="1 2" key="1">
    <citation type="submission" date="2020-02" db="EMBL/GenBank/DDBJ databases">
        <authorList>
            <person name="Ma Q."/>
            <person name="Huang Y."/>
            <person name="Song X."/>
            <person name="Pei D."/>
        </authorList>
    </citation>
    <scope>NUCLEOTIDE SEQUENCE [LARGE SCALE GENOMIC DNA]</scope>
    <source>
        <strain evidence="1">Sxm20200214</strain>
        <tissue evidence="1">Leaf</tissue>
    </source>
</reference>
<evidence type="ECO:0000313" key="1">
    <source>
        <dbReference type="EMBL" id="KAG2311345.1"/>
    </source>
</evidence>
<comment type="caution">
    <text evidence="1">The sequence shown here is derived from an EMBL/GenBank/DDBJ whole genome shotgun (WGS) entry which is preliminary data.</text>
</comment>
<protein>
    <submittedName>
        <fullName evidence="1">Uncharacterized protein</fullName>
    </submittedName>
</protein>
<dbReference type="AlphaFoldDB" id="A0A8X7VH80"/>
<sequence length="197" mass="21565">MRNGAEGQQLNPQKLMLDAFKGLNHSSHSGVPKTAAAEESETISKARKALLFNEAPTADSAVNITEGTVEVPSKVETSMLVEAELKEVQVQRVPEGVVTQDSLQEESKPTHALDDANLMVEGVILSDSELMIEEDNEEMQDWKKGEITDFMEEEVMGVEDEGGAEIEGGDEHNEVNLKLQEEEVGKETKKKAAKVET</sequence>